<dbReference type="Proteomes" id="UP000295325">
    <property type="component" value="Unassembled WGS sequence"/>
</dbReference>
<sequence>MLNTKEIMDIALSLAGLEEVPADSGIIVEGQNIKAEQMEEKTYLKHIFRQVLEQ</sequence>
<protein>
    <submittedName>
        <fullName evidence="1">Uncharacterized protein</fullName>
    </submittedName>
</protein>
<dbReference type="EMBL" id="SOAZ01000002">
    <property type="protein sequence ID" value="TDT63371.1"/>
    <property type="molecule type" value="Genomic_DNA"/>
</dbReference>
<accession>A0A4R7KV54</accession>
<dbReference type="RefSeq" id="WP_166636288.1">
    <property type="nucleotide sequence ID" value="NZ_SOAZ01000002.1"/>
</dbReference>
<keyword evidence="2" id="KW-1185">Reference proteome</keyword>
<reference evidence="1 2" key="1">
    <citation type="submission" date="2019-03" db="EMBL/GenBank/DDBJ databases">
        <title>Genomic Encyclopedia of Type Strains, Phase IV (KMG-IV): sequencing the most valuable type-strain genomes for metagenomic binning, comparative biology and taxonomic classification.</title>
        <authorList>
            <person name="Goeker M."/>
        </authorList>
    </citation>
    <scope>NUCLEOTIDE SEQUENCE [LARGE SCALE GENOMIC DNA]</scope>
    <source>
        <strain evidence="1 2">DSM 24455</strain>
    </source>
</reference>
<gene>
    <name evidence="1" type="ORF">EDD71_102131</name>
</gene>
<comment type="caution">
    <text evidence="1">The sequence shown here is derived from an EMBL/GenBank/DDBJ whole genome shotgun (WGS) entry which is preliminary data.</text>
</comment>
<evidence type="ECO:0000313" key="2">
    <source>
        <dbReference type="Proteomes" id="UP000295325"/>
    </source>
</evidence>
<name>A0A4R7KV54_9CLOT</name>
<organism evidence="1 2">
    <name type="scientific">Fonticella tunisiensis</name>
    <dbReference type="NCBI Taxonomy" id="1096341"/>
    <lineage>
        <taxon>Bacteria</taxon>
        <taxon>Bacillati</taxon>
        <taxon>Bacillota</taxon>
        <taxon>Clostridia</taxon>
        <taxon>Eubacteriales</taxon>
        <taxon>Clostridiaceae</taxon>
        <taxon>Fonticella</taxon>
    </lineage>
</organism>
<evidence type="ECO:0000313" key="1">
    <source>
        <dbReference type="EMBL" id="TDT63371.1"/>
    </source>
</evidence>
<proteinExistence type="predicted"/>
<dbReference type="AlphaFoldDB" id="A0A4R7KV54"/>